<dbReference type="eggNOG" id="COG0583">
    <property type="taxonomic scope" value="Bacteria"/>
</dbReference>
<dbReference type="CDD" id="cd08437">
    <property type="entry name" value="PBP2_MleR"/>
    <property type="match status" value="1"/>
</dbReference>
<dbReference type="PROSITE" id="PS50931">
    <property type="entry name" value="HTH_LYSR"/>
    <property type="match status" value="1"/>
</dbReference>
<dbReference type="Proteomes" id="UP000000814">
    <property type="component" value="Chromosome"/>
</dbReference>
<dbReference type="KEGG" id="cac:CA_C1588"/>
<dbReference type="AlphaFoldDB" id="Q97IQ2"/>
<dbReference type="Pfam" id="PF00126">
    <property type="entry name" value="HTH_1"/>
    <property type="match status" value="1"/>
</dbReference>
<feature type="domain" description="HTH lysR-type" evidence="5">
    <location>
        <begin position="1"/>
        <end position="58"/>
    </location>
</feature>
<keyword evidence="2" id="KW-0805">Transcription regulation</keyword>
<dbReference type="OrthoDB" id="9803714at2"/>
<dbReference type="Gene3D" id="3.40.190.290">
    <property type="match status" value="1"/>
</dbReference>
<dbReference type="EMBL" id="AE001437">
    <property type="protein sequence ID" value="AAK79555.1"/>
    <property type="molecule type" value="Genomic_DNA"/>
</dbReference>
<dbReference type="HOGENOM" id="CLU_039613_6_2_9"/>
<proteinExistence type="inferred from homology"/>
<dbReference type="InterPro" id="IPR036390">
    <property type="entry name" value="WH_DNA-bd_sf"/>
</dbReference>
<protein>
    <submittedName>
        <fullName evidence="6">Malolactic regulator, LysR family</fullName>
    </submittedName>
</protein>
<sequence length="293" mass="32989">MNLRDLEYFNCLCQYKSFTETAKLLYVSQPSITMSLHRLEKELDTELIIRDHNKNKFSLTESGKILEKHSSNILNEIETVKFEISKLTRNKIKLGVPPIIGAYFFPPFMKSLIKNNLAEEIQLVETGSAAMKNLIISGKVDMALLGSLSPIENSAVNSIILKKDAFMLCVSKDHPLSSASNLNIKSLSKEKFIVLGDSYLHNKVFNDICSKNNISPDSVYYTNEIQTAKSLIASGLGIGIMINMAVKNMDTIKAIPLLEPIIFYISIVIKKDHYMTLHEKKIKSILTEKINNL</sequence>
<dbReference type="InterPro" id="IPR050950">
    <property type="entry name" value="HTH-type_LysR_regulators"/>
</dbReference>
<keyword evidence="7" id="KW-1185">Reference proteome</keyword>
<dbReference type="InterPro" id="IPR036388">
    <property type="entry name" value="WH-like_DNA-bd_sf"/>
</dbReference>
<dbReference type="PANTHER" id="PTHR30419:SF8">
    <property type="entry name" value="NITROGEN ASSIMILATION TRANSCRIPTIONAL ACTIVATOR-RELATED"/>
    <property type="match status" value="1"/>
</dbReference>
<name>Q97IQ2_CLOAB</name>
<dbReference type="PANTHER" id="PTHR30419">
    <property type="entry name" value="HTH-TYPE TRANSCRIPTIONAL REGULATOR YBHD"/>
    <property type="match status" value="1"/>
</dbReference>
<dbReference type="GeneID" id="44998086"/>
<dbReference type="GO" id="GO:0005829">
    <property type="term" value="C:cytosol"/>
    <property type="evidence" value="ECO:0007669"/>
    <property type="project" value="TreeGrafter"/>
</dbReference>
<dbReference type="InterPro" id="IPR000847">
    <property type="entry name" value="LysR_HTH_N"/>
</dbReference>
<dbReference type="InterPro" id="IPR005119">
    <property type="entry name" value="LysR_subst-bd"/>
</dbReference>
<accession>Q97IQ2</accession>
<dbReference type="SUPFAM" id="SSF53850">
    <property type="entry name" value="Periplasmic binding protein-like II"/>
    <property type="match status" value="1"/>
</dbReference>
<evidence type="ECO:0000313" key="6">
    <source>
        <dbReference type="EMBL" id="AAK79555.1"/>
    </source>
</evidence>
<dbReference type="PRINTS" id="PR00039">
    <property type="entry name" value="HTHLYSR"/>
</dbReference>
<dbReference type="PATRIC" id="fig|272562.8.peg.1788"/>
<dbReference type="PIR" id="H97095">
    <property type="entry name" value="H97095"/>
</dbReference>
<dbReference type="Pfam" id="PF03466">
    <property type="entry name" value="LysR_substrate"/>
    <property type="match status" value="1"/>
</dbReference>
<evidence type="ECO:0000256" key="1">
    <source>
        <dbReference type="ARBA" id="ARBA00009437"/>
    </source>
</evidence>
<evidence type="ECO:0000256" key="4">
    <source>
        <dbReference type="ARBA" id="ARBA00023163"/>
    </source>
</evidence>
<reference evidence="6 7" key="1">
    <citation type="journal article" date="2001" name="J. Bacteriol.">
        <title>Genome sequence and comparative analysis of the solvent-producing bacterium Clostridium acetobutylicum.</title>
        <authorList>
            <person name="Nolling J."/>
            <person name="Breton G."/>
            <person name="Omelchenko M.V."/>
            <person name="Makarova K.S."/>
            <person name="Zeng Q."/>
            <person name="Gibson R."/>
            <person name="Lee H.M."/>
            <person name="Dubois J."/>
            <person name="Qiu D."/>
            <person name="Hitti J."/>
            <person name="Wolf Y.I."/>
            <person name="Tatusov R.L."/>
            <person name="Sabathe F."/>
            <person name="Doucette-Stamm L."/>
            <person name="Soucaille P."/>
            <person name="Daly M.J."/>
            <person name="Bennett G.N."/>
            <person name="Koonin E.V."/>
            <person name="Smith D.R."/>
        </authorList>
    </citation>
    <scope>NUCLEOTIDE SEQUENCE [LARGE SCALE GENOMIC DNA]</scope>
    <source>
        <strain evidence="7">ATCC 824 / DSM 792 / JCM 1419 / LMG 5710 / VKM B-1787</strain>
    </source>
</reference>
<evidence type="ECO:0000313" key="7">
    <source>
        <dbReference type="Proteomes" id="UP000000814"/>
    </source>
</evidence>
<keyword evidence="4" id="KW-0804">Transcription</keyword>
<dbReference type="STRING" id="272562.CA_C1588"/>
<dbReference type="DNASU" id="1117771"/>
<evidence type="ECO:0000256" key="3">
    <source>
        <dbReference type="ARBA" id="ARBA00023125"/>
    </source>
</evidence>
<organism evidence="6 7">
    <name type="scientific">Clostridium acetobutylicum (strain ATCC 824 / DSM 792 / JCM 1419 / IAM 19013 / LMG 5710 / NBRC 13948 / NRRL B-527 / VKM B-1787 / 2291 / W)</name>
    <dbReference type="NCBI Taxonomy" id="272562"/>
    <lineage>
        <taxon>Bacteria</taxon>
        <taxon>Bacillati</taxon>
        <taxon>Bacillota</taxon>
        <taxon>Clostridia</taxon>
        <taxon>Eubacteriales</taxon>
        <taxon>Clostridiaceae</taxon>
        <taxon>Clostridium</taxon>
    </lineage>
</organism>
<gene>
    <name evidence="6" type="ordered locus">CA_C1588</name>
</gene>
<evidence type="ECO:0000256" key="2">
    <source>
        <dbReference type="ARBA" id="ARBA00023015"/>
    </source>
</evidence>
<dbReference type="SUPFAM" id="SSF46785">
    <property type="entry name" value="Winged helix' DNA-binding domain"/>
    <property type="match status" value="1"/>
</dbReference>
<dbReference type="Gene3D" id="1.10.10.10">
    <property type="entry name" value="Winged helix-like DNA-binding domain superfamily/Winged helix DNA-binding domain"/>
    <property type="match status" value="1"/>
</dbReference>
<dbReference type="GO" id="GO:0003677">
    <property type="term" value="F:DNA binding"/>
    <property type="evidence" value="ECO:0007669"/>
    <property type="project" value="UniProtKB-KW"/>
</dbReference>
<evidence type="ECO:0000259" key="5">
    <source>
        <dbReference type="PROSITE" id="PS50931"/>
    </source>
</evidence>
<keyword evidence="3" id="KW-0238">DNA-binding</keyword>
<dbReference type="GO" id="GO:0003700">
    <property type="term" value="F:DNA-binding transcription factor activity"/>
    <property type="evidence" value="ECO:0007669"/>
    <property type="project" value="InterPro"/>
</dbReference>
<comment type="similarity">
    <text evidence="1">Belongs to the LysR transcriptional regulatory family.</text>
</comment>
<dbReference type="RefSeq" id="WP_010964896.1">
    <property type="nucleotide sequence ID" value="NC_003030.1"/>
</dbReference>